<dbReference type="Proteomes" id="UP001597097">
    <property type="component" value="Unassembled WGS sequence"/>
</dbReference>
<feature type="chain" id="PRO_5045143496" evidence="1">
    <location>
        <begin position="22"/>
        <end position="124"/>
    </location>
</feature>
<reference evidence="3" key="1">
    <citation type="journal article" date="2019" name="Int. J. Syst. Evol. Microbiol.">
        <title>The Global Catalogue of Microorganisms (GCM) 10K type strain sequencing project: providing services to taxonomists for standard genome sequencing and annotation.</title>
        <authorList>
            <consortium name="The Broad Institute Genomics Platform"/>
            <consortium name="The Broad Institute Genome Sequencing Center for Infectious Disease"/>
            <person name="Wu L."/>
            <person name="Ma J."/>
        </authorList>
    </citation>
    <scope>NUCLEOTIDE SEQUENCE [LARGE SCALE GENOMIC DNA]</scope>
    <source>
        <strain evidence="3">CGMCC 1.15399</strain>
    </source>
</reference>
<comment type="caution">
    <text evidence="2">The sequence shown here is derived from an EMBL/GenBank/DDBJ whole genome shotgun (WGS) entry which is preliminary data.</text>
</comment>
<name>A0ABW4GSZ2_9ACTN</name>
<dbReference type="EMBL" id="JBHUCM010000049">
    <property type="protein sequence ID" value="MFD1545665.1"/>
    <property type="molecule type" value="Genomic_DNA"/>
</dbReference>
<protein>
    <submittedName>
        <fullName evidence="2">FixH family protein</fullName>
    </submittedName>
</protein>
<proteinExistence type="predicted"/>
<feature type="signal peptide" evidence="1">
    <location>
        <begin position="1"/>
        <end position="21"/>
    </location>
</feature>
<accession>A0ABW4GSZ2</accession>
<gene>
    <name evidence="2" type="ORF">ACFSJ0_52095</name>
</gene>
<keyword evidence="1" id="KW-0732">Signal</keyword>
<evidence type="ECO:0000256" key="1">
    <source>
        <dbReference type="SAM" id="SignalP"/>
    </source>
</evidence>
<dbReference type="RefSeq" id="WP_219529541.1">
    <property type="nucleotide sequence ID" value="NZ_JAHKRM010000007.1"/>
</dbReference>
<organism evidence="2 3">
    <name type="scientific">Nonomuraea guangzhouensis</name>
    <dbReference type="NCBI Taxonomy" id="1291555"/>
    <lineage>
        <taxon>Bacteria</taxon>
        <taxon>Bacillati</taxon>
        <taxon>Actinomycetota</taxon>
        <taxon>Actinomycetes</taxon>
        <taxon>Streptosporangiales</taxon>
        <taxon>Streptosporangiaceae</taxon>
        <taxon>Nonomuraea</taxon>
    </lineage>
</organism>
<evidence type="ECO:0000313" key="2">
    <source>
        <dbReference type="EMBL" id="MFD1545665.1"/>
    </source>
</evidence>
<sequence length="124" mass="12893">MAVAVLAVAVAAFLIVGRSSAPDPLRQTITGTRYTATVLIDRPTTGRVTVDVRPTSGDPDGVAVSAVMPAMGHSMPEITAREPEPGHFIAEGELFPMTGVWELSIRLNGPAGEETLTVNAPITG</sequence>
<keyword evidence="3" id="KW-1185">Reference proteome</keyword>
<evidence type="ECO:0000313" key="3">
    <source>
        <dbReference type="Proteomes" id="UP001597097"/>
    </source>
</evidence>